<proteinExistence type="inferred from homology"/>
<dbReference type="OrthoDB" id="10258130at2759"/>
<dbReference type="CDD" id="cd07394">
    <property type="entry name" value="MPP_Vps29"/>
    <property type="match status" value="1"/>
</dbReference>
<dbReference type="GO" id="GO:0005829">
    <property type="term" value="C:cytosol"/>
    <property type="evidence" value="ECO:0007669"/>
    <property type="project" value="GOC"/>
</dbReference>
<keyword evidence="8" id="KW-1185">Reference proteome</keyword>
<keyword evidence="3" id="KW-0813">Transport</keyword>
<dbReference type="GO" id="GO:0031410">
    <property type="term" value="C:cytoplasmic vesicle"/>
    <property type="evidence" value="ECO:0007669"/>
    <property type="project" value="UniProtKB-ARBA"/>
</dbReference>
<dbReference type="SUPFAM" id="SSF56300">
    <property type="entry name" value="Metallo-dependent phosphatases"/>
    <property type="match status" value="1"/>
</dbReference>
<dbReference type="AlphaFoldDB" id="B7FR35"/>
<reference evidence="7 8" key="1">
    <citation type="journal article" date="2008" name="Nature">
        <title>The Phaeodactylum genome reveals the evolutionary history of diatom genomes.</title>
        <authorList>
            <person name="Bowler C."/>
            <person name="Allen A.E."/>
            <person name="Badger J.H."/>
            <person name="Grimwood J."/>
            <person name="Jabbari K."/>
            <person name="Kuo A."/>
            <person name="Maheswari U."/>
            <person name="Martens C."/>
            <person name="Maumus F."/>
            <person name="Otillar R.P."/>
            <person name="Rayko E."/>
            <person name="Salamov A."/>
            <person name="Vandepoele K."/>
            <person name="Beszteri B."/>
            <person name="Gruber A."/>
            <person name="Heijde M."/>
            <person name="Katinka M."/>
            <person name="Mock T."/>
            <person name="Valentin K."/>
            <person name="Verret F."/>
            <person name="Berges J.A."/>
            <person name="Brownlee C."/>
            <person name="Cadoret J.P."/>
            <person name="Chiovitti A."/>
            <person name="Choi C.J."/>
            <person name="Coesel S."/>
            <person name="De Martino A."/>
            <person name="Detter J.C."/>
            <person name="Durkin C."/>
            <person name="Falciatore A."/>
            <person name="Fournet J."/>
            <person name="Haruta M."/>
            <person name="Huysman M.J."/>
            <person name="Jenkins B.D."/>
            <person name="Jiroutova K."/>
            <person name="Jorgensen R.E."/>
            <person name="Joubert Y."/>
            <person name="Kaplan A."/>
            <person name="Kroger N."/>
            <person name="Kroth P.G."/>
            <person name="La Roche J."/>
            <person name="Lindquist E."/>
            <person name="Lommer M."/>
            <person name="Martin-Jezequel V."/>
            <person name="Lopez P.J."/>
            <person name="Lucas S."/>
            <person name="Mangogna M."/>
            <person name="McGinnis K."/>
            <person name="Medlin L.K."/>
            <person name="Montsant A."/>
            <person name="Oudot-Le Secq M.P."/>
            <person name="Napoli C."/>
            <person name="Obornik M."/>
            <person name="Parker M.S."/>
            <person name="Petit J.L."/>
            <person name="Porcel B.M."/>
            <person name="Poulsen N."/>
            <person name="Robison M."/>
            <person name="Rychlewski L."/>
            <person name="Rynearson T.A."/>
            <person name="Schmutz J."/>
            <person name="Shapiro H."/>
            <person name="Siaut M."/>
            <person name="Stanley M."/>
            <person name="Sussman M.R."/>
            <person name="Taylor A.R."/>
            <person name="Vardi A."/>
            <person name="von Dassow P."/>
            <person name="Vyverman W."/>
            <person name="Willis A."/>
            <person name="Wyrwicz L.S."/>
            <person name="Rokhsar D.S."/>
            <person name="Weissenbach J."/>
            <person name="Armbrust E.V."/>
            <person name="Green B.R."/>
            <person name="Van de Peer Y."/>
            <person name="Grigoriev I.V."/>
        </authorList>
    </citation>
    <scope>NUCLEOTIDE SEQUENCE [LARGE SCALE GENOMIC DNA]</scope>
    <source>
        <strain evidence="7 8">CCAP 1055/1</strain>
    </source>
</reference>
<dbReference type="EMBL" id="CM000605">
    <property type="protein sequence ID" value="EEC51438.1"/>
    <property type="molecule type" value="Genomic_DNA"/>
</dbReference>
<dbReference type="InParanoid" id="B7FR35"/>
<keyword evidence="4" id="KW-0653">Protein transport</keyword>
<dbReference type="eggNOG" id="KOG3325">
    <property type="taxonomic scope" value="Eukaryota"/>
</dbReference>
<organism evidence="7 8">
    <name type="scientific">Phaeodactylum tricornutum (strain CCAP 1055/1)</name>
    <dbReference type="NCBI Taxonomy" id="556484"/>
    <lineage>
        <taxon>Eukaryota</taxon>
        <taxon>Sar</taxon>
        <taxon>Stramenopiles</taxon>
        <taxon>Ochrophyta</taxon>
        <taxon>Bacillariophyta</taxon>
        <taxon>Bacillariophyceae</taxon>
        <taxon>Bacillariophycidae</taxon>
        <taxon>Naviculales</taxon>
        <taxon>Phaeodactylaceae</taxon>
        <taxon>Phaeodactylum</taxon>
    </lineage>
</organism>
<name>B7FR35_PHATC</name>
<reference evidence="8" key="2">
    <citation type="submission" date="2008-08" db="EMBL/GenBank/DDBJ databases">
        <authorList>
            <consortium name="Diatom Consortium"/>
            <person name="Grigoriev I."/>
            <person name="Grimwood J."/>
            <person name="Kuo A."/>
            <person name="Otillar R.P."/>
            <person name="Salamov A."/>
            <person name="Detter J.C."/>
            <person name="Lindquist E."/>
            <person name="Shapiro H."/>
            <person name="Lucas S."/>
            <person name="Glavina del Rio T."/>
            <person name="Pitluck S."/>
            <person name="Rokhsar D."/>
            <person name="Bowler C."/>
        </authorList>
    </citation>
    <scope>GENOME REANNOTATION</scope>
    <source>
        <strain evidence="8">CCAP 1055/1</strain>
    </source>
</reference>
<dbReference type="InterPro" id="IPR028661">
    <property type="entry name" value="Vps29"/>
</dbReference>
<dbReference type="GO" id="GO:0030904">
    <property type="term" value="C:retromer complex"/>
    <property type="evidence" value="ECO:0007669"/>
    <property type="project" value="InterPro"/>
</dbReference>
<evidence type="ECO:0000256" key="1">
    <source>
        <dbReference type="ARBA" id="ARBA00005945"/>
    </source>
</evidence>
<evidence type="ECO:0000313" key="7">
    <source>
        <dbReference type="EMBL" id="EEC51438.1"/>
    </source>
</evidence>
<evidence type="ECO:0000313" key="8">
    <source>
        <dbReference type="Proteomes" id="UP000000759"/>
    </source>
</evidence>
<sequence>MANFGELVLVLGDVHIPERASKIPAPLKRMLVPNKMQHVICTGNISTEMYEELRTLAPNVHIVAGDFDTTEMVFPETRVVQVGAFRIGVVHGHQVLPWKNQDAAARMRRKLNVDILISGHTHQNEVTLLDESYYHINPGSITGAFSSLTEQVTPSFILLAVQDKKVVCYVYELVNGEVEVSKTDISKSEASQSSSANSSLMASLLT</sequence>
<dbReference type="HOGENOM" id="CLU_063749_0_1_1"/>
<feature type="domain" description="Calcineurin-like phosphoesterase" evidence="6">
    <location>
        <begin position="8"/>
        <end position="163"/>
    </location>
</feature>
<dbReference type="GO" id="GO:0042147">
    <property type="term" value="P:retrograde transport, endosome to Golgi"/>
    <property type="evidence" value="ECO:0007669"/>
    <property type="project" value="InterPro"/>
</dbReference>
<dbReference type="FunFam" id="3.60.21.10:FF:000015">
    <property type="entry name" value="Vacuolar protein sorting-associated protein 29"/>
    <property type="match status" value="1"/>
</dbReference>
<dbReference type="InterPro" id="IPR024654">
    <property type="entry name" value="Calcineurin-like_PHP_lpxH"/>
</dbReference>
<dbReference type="GeneID" id="7196959"/>
<gene>
    <name evidence="7" type="ORF">PHATRDRAFT_17936</name>
</gene>
<protein>
    <recommendedName>
        <fullName evidence="2 5">Vacuolar protein sorting-associated protein 29</fullName>
    </recommendedName>
</protein>
<evidence type="ECO:0000256" key="3">
    <source>
        <dbReference type="ARBA" id="ARBA00022448"/>
    </source>
</evidence>
<comment type="similarity">
    <text evidence="1 5">Belongs to the VPS29 family.</text>
</comment>
<dbReference type="Gene3D" id="3.60.21.10">
    <property type="match status" value="1"/>
</dbReference>
<dbReference type="InterPro" id="IPR029052">
    <property type="entry name" value="Metallo-depent_PP-like"/>
</dbReference>
<evidence type="ECO:0000259" key="6">
    <source>
        <dbReference type="Pfam" id="PF12850"/>
    </source>
</evidence>
<dbReference type="NCBIfam" id="TIGR00040">
    <property type="entry name" value="yfcE"/>
    <property type="match status" value="1"/>
</dbReference>
<accession>B7FR35</accession>
<dbReference type="Pfam" id="PF12850">
    <property type="entry name" value="Metallophos_2"/>
    <property type="match status" value="1"/>
</dbReference>
<dbReference type="KEGG" id="pti:PHATRDRAFT_17936"/>
<dbReference type="STRING" id="556484.B7FR35"/>
<evidence type="ECO:0000256" key="5">
    <source>
        <dbReference type="RuleBase" id="RU362040"/>
    </source>
</evidence>
<dbReference type="PANTHER" id="PTHR11124">
    <property type="entry name" value="VACUOLAR SORTING PROTEIN VPS29"/>
    <property type="match status" value="1"/>
</dbReference>
<evidence type="ECO:0000256" key="2">
    <source>
        <dbReference type="ARBA" id="ARBA00017767"/>
    </source>
</evidence>
<dbReference type="InterPro" id="IPR000979">
    <property type="entry name" value="Phosphodiesterase_MJ0936/Vps29"/>
</dbReference>
<dbReference type="Proteomes" id="UP000000759">
    <property type="component" value="Chromosome 1"/>
</dbReference>
<evidence type="ECO:0000256" key="4">
    <source>
        <dbReference type="ARBA" id="ARBA00022927"/>
    </source>
</evidence>
<dbReference type="RefSeq" id="XP_002176975.1">
    <property type="nucleotide sequence ID" value="XM_002176939.1"/>
</dbReference>
<dbReference type="PaxDb" id="2850-Phatr17936"/>
<dbReference type="GO" id="GO:0015031">
    <property type="term" value="P:protein transport"/>
    <property type="evidence" value="ECO:0007669"/>
    <property type="project" value="UniProtKB-KW"/>
</dbReference>
<dbReference type="FunCoup" id="B7FR35">
    <property type="interactions" value="406"/>
</dbReference>